<proteinExistence type="predicted"/>
<feature type="transmembrane region" description="Helical" evidence="1">
    <location>
        <begin position="328"/>
        <end position="349"/>
    </location>
</feature>
<feature type="transmembrane region" description="Helical" evidence="1">
    <location>
        <begin position="370"/>
        <end position="391"/>
    </location>
</feature>
<dbReference type="RefSeq" id="WP_149769640.1">
    <property type="nucleotide sequence ID" value="NZ_VDFQ02000003.1"/>
</dbReference>
<dbReference type="Proteomes" id="UP000307768">
    <property type="component" value="Unassembled WGS sequence"/>
</dbReference>
<dbReference type="OrthoDB" id="5846312at2"/>
<evidence type="ECO:0000256" key="1">
    <source>
        <dbReference type="SAM" id="Phobius"/>
    </source>
</evidence>
<protein>
    <submittedName>
        <fullName evidence="2">YibE/F family protein</fullName>
    </submittedName>
</protein>
<sequence length="411" mass="42254">MTHSHGHLTGSEDHGRRGLATVLAVVVGLIAVTLAIGVWVLWPDGDDVAKAPNPYGTQGVSIVSGTVTDVRAVDCGGGAVGPDGLPAVQGECGELLVRTTDDESATVTVQPAVFRSGVEVGDAVDVIRIQPEGAATATYEFLDFDRGMPLVWLALACAVVIVAVARWRGLLAIGGVVATVGAIVVFVLPALLAGENPLVVAVVGSSAIMLVVLYLVHGVSIRTTAALFGTFIGIALTAVLGWLTTDWTHLTGISSEDDQILMAIADQISLSGVVTASMVIAGLGVLNDVTVTQASAVWELRAAQPAASRRRTFVSAMRIGRDHIASSVYTLVFAYAGTATTVLLLVTAYDRSLLEIASTEQVGAEIARTLVGLIGLVLAVPATTAIAVYLAPPPTEPADTLATAGQDPQLV</sequence>
<organism evidence="2 3">
    <name type="scientific">Mumia zhuanghuii</name>
    <dbReference type="NCBI Taxonomy" id="2585211"/>
    <lineage>
        <taxon>Bacteria</taxon>
        <taxon>Bacillati</taxon>
        <taxon>Actinomycetota</taxon>
        <taxon>Actinomycetes</taxon>
        <taxon>Propionibacteriales</taxon>
        <taxon>Nocardioidaceae</taxon>
        <taxon>Mumia</taxon>
    </lineage>
</organism>
<feature type="transmembrane region" description="Helical" evidence="1">
    <location>
        <begin position="198"/>
        <end position="216"/>
    </location>
</feature>
<keyword evidence="1" id="KW-0472">Membrane</keyword>
<feature type="transmembrane region" description="Helical" evidence="1">
    <location>
        <begin position="223"/>
        <end position="243"/>
    </location>
</feature>
<dbReference type="PANTHER" id="PTHR41771">
    <property type="entry name" value="MEMBRANE PROTEIN-RELATED"/>
    <property type="match status" value="1"/>
</dbReference>
<feature type="transmembrane region" description="Helical" evidence="1">
    <location>
        <begin position="170"/>
        <end position="192"/>
    </location>
</feature>
<keyword evidence="1" id="KW-1133">Transmembrane helix</keyword>
<gene>
    <name evidence="2" type="ORF">FE697_010945</name>
</gene>
<evidence type="ECO:0000313" key="2">
    <source>
        <dbReference type="EMBL" id="KAA1422690.1"/>
    </source>
</evidence>
<name>A0A5Q6RXA8_9ACTN</name>
<feature type="transmembrane region" description="Helical" evidence="1">
    <location>
        <begin position="21"/>
        <end position="42"/>
    </location>
</feature>
<comment type="caution">
    <text evidence="2">The sequence shown here is derived from an EMBL/GenBank/DDBJ whole genome shotgun (WGS) entry which is preliminary data.</text>
</comment>
<evidence type="ECO:0000313" key="3">
    <source>
        <dbReference type="Proteomes" id="UP000307768"/>
    </source>
</evidence>
<reference evidence="2 3" key="1">
    <citation type="submission" date="2019-09" db="EMBL/GenBank/DDBJ databases">
        <title>Mumia zhuanghuii sp. nov. isolated from the intestinal contents of plateau pika (Ochotona curzoniae) in the Qinghai-Tibet plateau of China.</title>
        <authorList>
            <person name="Tian Z."/>
        </authorList>
    </citation>
    <scope>NUCLEOTIDE SEQUENCE [LARGE SCALE GENOMIC DNA]</scope>
    <source>
        <strain evidence="3">350</strain>
    </source>
</reference>
<accession>A0A5Q6RXA8</accession>
<dbReference type="Pfam" id="PF07907">
    <property type="entry name" value="YibE_F"/>
    <property type="match status" value="1"/>
</dbReference>
<dbReference type="PANTHER" id="PTHR41771:SF1">
    <property type="entry name" value="MEMBRANE PROTEIN"/>
    <property type="match status" value="1"/>
</dbReference>
<feature type="transmembrane region" description="Helical" evidence="1">
    <location>
        <begin position="147"/>
        <end position="165"/>
    </location>
</feature>
<dbReference type="AlphaFoldDB" id="A0A5Q6RXA8"/>
<dbReference type="EMBL" id="VDFQ02000003">
    <property type="protein sequence ID" value="KAA1422690.1"/>
    <property type="molecule type" value="Genomic_DNA"/>
</dbReference>
<keyword evidence="1" id="KW-0812">Transmembrane</keyword>
<dbReference type="InterPro" id="IPR012507">
    <property type="entry name" value="YibE_F"/>
</dbReference>